<dbReference type="InterPro" id="IPR015943">
    <property type="entry name" value="WD40/YVTN_repeat-like_dom_sf"/>
</dbReference>
<dbReference type="InterPro" id="IPR048954">
    <property type="entry name" value="PorZ_N"/>
</dbReference>
<organism evidence="3 4">
    <name type="scientific">Chitinophaga rhizophila</name>
    <dbReference type="NCBI Taxonomy" id="2866212"/>
    <lineage>
        <taxon>Bacteria</taxon>
        <taxon>Pseudomonadati</taxon>
        <taxon>Bacteroidota</taxon>
        <taxon>Chitinophagia</taxon>
        <taxon>Chitinophagales</taxon>
        <taxon>Chitinophagaceae</taxon>
        <taxon>Chitinophaga</taxon>
    </lineage>
</organism>
<reference evidence="3 4" key="1">
    <citation type="submission" date="2021-08" db="EMBL/GenBank/DDBJ databases">
        <title>The genome sequence of Chitinophaga sp. B61.</title>
        <authorList>
            <person name="Zhang X."/>
        </authorList>
    </citation>
    <scope>NUCLEOTIDE SEQUENCE [LARGE SCALE GENOMIC DNA]</scope>
    <source>
        <strain evidence="3 4">B61</strain>
    </source>
</reference>
<feature type="domain" description="PorZ N-terminal beta-propeller" evidence="2">
    <location>
        <begin position="55"/>
        <end position="212"/>
    </location>
</feature>
<sequence length="765" mass="82637">MDRFLTSLYAILCLSFLNSLPASAQQSSGNTAIGQWSDHLPWRPAIAVASKGDRIYCAASQGLTAVISAPDGSTEVAQYGKANGLHDVGINTLAANEEVVLIAYTNSNIDILSGNTIYNIPDLMRKQVPADKSIFRIFFRNNKAYLSTGLGILVLNTAIPEVEATYVIGSTGAYLPVYAVTIAGNALFAATPEGVRTAPLNSNNLSDFRNWSSLSEGLAGDTVQDIISFRNQLICRQHNQLFVLTNNRWTPWYTSDHSIGNMTVYDNQLFLCESFPGNARILALDNSGTVMNTYQDALMKAPQQIAGTQNALWIADSLSGLISYNKQRGIYSAVNPDAPAGIITGDMVFSGATLFAAPGHVTNDWKPGGNTDGYYTATHGEWHSRLNWPDSLHDINSIAIDREAVYLGSFGGGLACVAGDKLTVFKQGVLPAAANDPAAFNVSGLALDNNGNLWVAVYGAINNLLMKKPDDSWVPFRSPIAMGGNAIAQLLVDDEGLVYMVSPKGNGLYVLNPNHTPDNKADDQWRQYRLGAAQGNLPSNDVYCLAKDRNGSVWVGTARGIAIINCPGQAAAEGCNAILPIIRQDNFSGYLFQDEQVMTIATDGANRKWVGTYNGAWLVSEDGENILEHFNTSNSALPDNHIHRITIDPETGEIYFATAKGLVSWHGTATAPTPDMQRNAVLVFPNPVKPDYIGPIAIRGLVENTRVKITDISGRMVFQTRAFGGQAIWNGLDYTGHRPQSGVYLVFATSETGGEHVVTRIVFIN</sequence>
<comment type="caution">
    <text evidence="3">The sequence shown here is derived from an EMBL/GenBank/DDBJ whole genome shotgun (WGS) entry which is preliminary data.</text>
</comment>
<proteinExistence type="predicted"/>
<dbReference type="Proteomes" id="UP000812961">
    <property type="component" value="Unassembled WGS sequence"/>
</dbReference>
<dbReference type="Pfam" id="PF21544">
    <property type="entry name" value="PorZ_N_b_propeller"/>
    <property type="match status" value="1"/>
</dbReference>
<dbReference type="RefSeq" id="WP_220251158.1">
    <property type="nucleotide sequence ID" value="NZ_JAICCF010000003.1"/>
</dbReference>
<dbReference type="InterPro" id="IPR011110">
    <property type="entry name" value="Reg_prop"/>
</dbReference>
<gene>
    <name evidence="3" type="ORF">K1Y79_15915</name>
</gene>
<keyword evidence="4" id="KW-1185">Reference proteome</keyword>
<dbReference type="Gene3D" id="2.130.10.10">
    <property type="entry name" value="YVTN repeat-like/Quinoprotein amine dehydrogenase"/>
    <property type="match status" value="2"/>
</dbReference>
<dbReference type="Pfam" id="PF07494">
    <property type="entry name" value="Reg_prop"/>
    <property type="match status" value="1"/>
</dbReference>
<evidence type="ECO:0000259" key="2">
    <source>
        <dbReference type="Pfam" id="PF21544"/>
    </source>
</evidence>
<accession>A0ABS7GDS4</accession>
<evidence type="ECO:0000313" key="3">
    <source>
        <dbReference type="EMBL" id="MBW8685827.1"/>
    </source>
</evidence>
<protein>
    <recommendedName>
        <fullName evidence="2">PorZ N-terminal beta-propeller domain-containing protein</fullName>
    </recommendedName>
</protein>
<name>A0ABS7GDS4_9BACT</name>
<feature type="chain" id="PRO_5045248773" description="PorZ N-terminal beta-propeller domain-containing protein" evidence="1">
    <location>
        <begin position="25"/>
        <end position="765"/>
    </location>
</feature>
<evidence type="ECO:0000256" key="1">
    <source>
        <dbReference type="SAM" id="SignalP"/>
    </source>
</evidence>
<dbReference type="EMBL" id="JAICCF010000003">
    <property type="protein sequence ID" value="MBW8685827.1"/>
    <property type="molecule type" value="Genomic_DNA"/>
</dbReference>
<keyword evidence="1" id="KW-0732">Signal</keyword>
<evidence type="ECO:0000313" key="4">
    <source>
        <dbReference type="Proteomes" id="UP000812961"/>
    </source>
</evidence>
<dbReference type="SUPFAM" id="SSF63829">
    <property type="entry name" value="Calcium-dependent phosphotriesterase"/>
    <property type="match status" value="2"/>
</dbReference>
<feature type="signal peptide" evidence="1">
    <location>
        <begin position="1"/>
        <end position="24"/>
    </location>
</feature>